<dbReference type="PROSITE" id="PS51186">
    <property type="entry name" value="GNAT"/>
    <property type="match status" value="1"/>
</dbReference>
<dbReference type="Proteomes" id="UP001299068">
    <property type="component" value="Unassembled WGS sequence"/>
</dbReference>
<sequence>MDNNKTLIFEPITKDDIFPLTDIMTRAFDSDSKLHTDNEKDGPTGYDNGDFLRKWALESPSESYKILLDNRLIGSFIVFINENQENYLGNIFIDPDVHNNGIGLKVWKYIESKYPNTKKWTTETPGFSKRNHNFYVNKCGFKIVKILNPHDLHIETYVLEKEIL</sequence>
<feature type="domain" description="N-acetyltransferase" evidence="1">
    <location>
        <begin position="7"/>
        <end position="164"/>
    </location>
</feature>
<dbReference type="EMBL" id="JAIKTU010000001">
    <property type="protein sequence ID" value="MBY0754025.1"/>
    <property type="molecule type" value="Genomic_DNA"/>
</dbReference>
<evidence type="ECO:0000313" key="2">
    <source>
        <dbReference type="EMBL" id="MBY0754025.1"/>
    </source>
</evidence>
<dbReference type="InterPro" id="IPR016181">
    <property type="entry name" value="Acyl_CoA_acyltransferase"/>
</dbReference>
<dbReference type="Gene3D" id="3.40.630.30">
    <property type="match status" value="1"/>
</dbReference>
<dbReference type="RefSeq" id="WP_221858395.1">
    <property type="nucleotide sequence ID" value="NZ_JAIKTU010000001.1"/>
</dbReference>
<keyword evidence="3" id="KW-1185">Reference proteome</keyword>
<dbReference type="InterPro" id="IPR000182">
    <property type="entry name" value="GNAT_dom"/>
</dbReference>
<comment type="caution">
    <text evidence="2">The sequence shown here is derived from an EMBL/GenBank/DDBJ whole genome shotgun (WGS) entry which is preliminary data.</text>
</comment>
<evidence type="ECO:0000259" key="1">
    <source>
        <dbReference type="PROSITE" id="PS51186"/>
    </source>
</evidence>
<evidence type="ECO:0000313" key="3">
    <source>
        <dbReference type="Proteomes" id="UP001299068"/>
    </source>
</evidence>
<accession>A0ABS7KTD1</accession>
<protein>
    <submittedName>
        <fullName evidence="2">GNAT family N-acetyltransferase</fullName>
    </submittedName>
</protein>
<dbReference type="CDD" id="cd04301">
    <property type="entry name" value="NAT_SF"/>
    <property type="match status" value="1"/>
</dbReference>
<gene>
    <name evidence="2" type="ORF">K5V21_01015</name>
</gene>
<dbReference type="Pfam" id="PF00583">
    <property type="entry name" value="Acetyltransf_1"/>
    <property type="match status" value="1"/>
</dbReference>
<organism evidence="2 3">
    <name type="scientific">Clostridium sardiniense</name>
    <name type="common">Clostridium absonum</name>
    <dbReference type="NCBI Taxonomy" id="29369"/>
    <lineage>
        <taxon>Bacteria</taxon>
        <taxon>Bacillati</taxon>
        <taxon>Bacillota</taxon>
        <taxon>Clostridia</taxon>
        <taxon>Eubacteriales</taxon>
        <taxon>Clostridiaceae</taxon>
        <taxon>Clostridium</taxon>
    </lineage>
</organism>
<name>A0ABS7KTD1_CLOSR</name>
<proteinExistence type="predicted"/>
<dbReference type="SUPFAM" id="SSF55729">
    <property type="entry name" value="Acyl-CoA N-acyltransferases (Nat)"/>
    <property type="match status" value="1"/>
</dbReference>
<reference evidence="2 3" key="1">
    <citation type="journal article" date="2021" name="Cell Host Microbe">
        <title>in vivo commensal control of Clostridioides difficile virulence.</title>
        <authorList>
            <person name="Girinathan B.P."/>
            <person name="Dibenedetto N."/>
            <person name="Worley J.N."/>
            <person name="Peltier J."/>
            <person name="Arrieta-Ortiz M.L."/>
            <person name="Rupa Christinal Immanuel S."/>
            <person name="Lavin R."/>
            <person name="Delaney M.L."/>
            <person name="Cummins C."/>
            <person name="Hoffmann M."/>
            <person name="Luo Y."/>
            <person name="Gonzalez-Escalona N."/>
            <person name="Allard M."/>
            <person name="Onderdonk A.B."/>
            <person name="Gerber G.K."/>
            <person name="Sonenshein A.L."/>
            <person name="Baliga N."/>
            <person name="Dupuy B."/>
            <person name="Bry L."/>
        </authorList>
    </citation>
    <scope>NUCLEOTIDE SEQUENCE [LARGE SCALE GENOMIC DNA]</scope>
    <source>
        <strain evidence="2 3">DSM 599</strain>
    </source>
</reference>